<dbReference type="Proteomes" id="UP000008281">
    <property type="component" value="Unassembled WGS sequence"/>
</dbReference>
<dbReference type="FunCoup" id="E3MYY1">
    <property type="interactions" value="549"/>
</dbReference>
<sequence length="294" mass="34141">MDLQEILLVSMASKKTAFIIRSILPMNWFNLELSFFSGTTTLVFGVKRPWDLVLIKGQNTGDVYQFQIAQHNGDITHQWTSPDLEAIVKSLMSHFALVFNPSISIHFEEVFSEEFMMGVMDHVKQLNLVKKSIILSQVSMSSENYRHILHECKEVSKLLLFCKVESGFECRAGPDFRIDYLHVSDGHWMHLDDFSNCKKVKVFDRSEHKQPKYANLEVPRSLIRKWIETECRLQHLEVRGGRGGIDFREVLSGLEYRTIEQTVDSHSVEITRRCYGKKAIVTCEEYEFELKVID</sequence>
<dbReference type="AlphaFoldDB" id="E3MYY1"/>
<name>E3MYY1_CAERE</name>
<evidence type="ECO:0008006" key="3">
    <source>
        <dbReference type="Google" id="ProtNLM"/>
    </source>
</evidence>
<dbReference type="InParanoid" id="E3MYY1"/>
<proteinExistence type="predicted"/>
<dbReference type="EMBL" id="DS268498">
    <property type="protein sequence ID" value="EFP12270.1"/>
    <property type="molecule type" value="Genomic_DNA"/>
</dbReference>
<dbReference type="eggNOG" id="ENOG502TK9S">
    <property type="taxonomic scope" value="Eukaryota"/>
</dbReference>
<reference evidence="1" key="1">
    <citation type="submission" date="2007-07" db="EMBL/GenBank/DDBJ databases">
        <title>PCAP assembly of the Caenorhabditis remanei genome.</title>
        <authorList>
            <consortium name="The Caenorhabditis remanei Sequencing Consortium"/>
            <person name="Wilson R.K."/>
        </authorList>
    </citation>
    <scope>NUCLEOTIDE SEQUENCE [LARGE SCALE GENOMIC DNA]</scope>
    <source>
        <strain evidence="1">PB4641</strain>
    </source>
</reference>
<protein>
    <recommendedName>
        <fullName evidence="3">F-box associated domain-containing protein</fullName>
    </recommendedName>
</protein>
<evidence type="ECO:0000313" key="2">
    <source>
        <dbReference type="Proteomes" id="UP000008281"/>
    </source>
</evidence>
<keyword evidence="2" id="KW-1185">Reference proteome</keyword>
<dbReference type="HOGENOM" id="CLU_875053_0_0_1"/>
<accession>E3MYY1</accession>
<evidence type="ECO:0000313" key="1">
    <source>
        <dbReference type="EMBL" id="EFP12270.1"/>
    </source>
</evidence>
<gene>
    <name evidence="1" type="ORF">CRE_04248</name>
</gene>
<organism evidence="2">
    <name type="scientific">Caenorhabditis remanei</name>
    <name type="common">Caenorhabditis vulgaris</name>
    <dbReference type="NCBI Taxonomy" id="31234"/>
    <lineage>
        <taxon>Eukaryota</taxon>
        <taxon>Metazoa</taxon>
        <taxon>Ecdysozoa</taxon>
        <taxon>Nematoda</taxon>
        <taxon>Chromadorea</taxon>
        <taxon>Rhabditida</taxon>
        <taxon>Rhabditina</taxon>
        <taxon>Rhabditomorpha</taxon>
        <taxon>Rhabditoidea</taxon>
        <taxon>Rhabditidae</taxon>
        <taxon>Peloderinae</taxon>
        <taxon>Caenorhabditis</taxon>
    </lineage>
</organism>
<dbReference type="PANTHER" id="PTHR21503:SF8">
    <property type="entry name" value="F-BOX ASSOCIATED DOMAIN-CONTAINING PROTEIN-RELATED"/>
    <property type="match status" value="1"/>
</dbReference>
<dbReference type="PANTHER" id="PTHR21503">
    <property type="entry name" value="F-BOX-CONTAINING HYPOTHETICAL PROTEIN C.ELEGANS"/>
    <property type="match status" value="1"/>
</dbReference>